<evidence type="ECO:0000256" key="1">
    <source>
        <dbReference type="ARBA" id="ARBA00004479"/>
    </source>
</evidence>
<organism evidence="16 17">
    <name type="scientific">Apteryx owenii</name>
    <name type="common">Little spotted kiwi</name>
    <dbReference type="NCBI Taxonomy" id="8824"/>
    <lineage>
        <taxon>Eukaryota</taxon>
        <taxon>Metazoa</taxon>
        <taxon>Chordata</taxon>
        <taxon>Craniata</taxon>
        <taxon>Vertebrata</taxon>
        <taxon>Euteleostomi</taxon>
        <taxon>Archelosauria</taxon>
        <taxon>Archosauria</taxon>
        <taxon>Dinosauria</taxon>
        <taxon>Saurischia</taxon>
        <taxon>Theropoda</taxon>
        <taxon>Coelurosauria</taxon>
        <taxon>Aves</taxon>
        <taxon>Palaeognathae</taxon>
        <taxon>Apterygiformes</taxon>
        <taxon>Apterygidae</taxon>
        <taxon>Apteryx</taxon>
    </lineage>
</organism>
<evidence type="ECO:0000313" key="16">
    <source>
        <dbReference type="Ensembl" id="ENSAOWP00000024772.1"/>
    </source>
</evidence>
<feature type="compositionally biased region" description="Gly residues" evidence="12">
    <location>
        <begin position="23"/>
        <end position="36"/>
    </location>
</feature>
<dbReference type="GO" id="GO:0005886">
    <property type="term" value="C:plasma membrane"/>
    <property type="evidence" value="ECO:0007669"/>
    <property type="project" value="TreeGrafter"/>
</dbReference>
<evidence type="ECO:0000256" key="4">
    <source>
        <dbReference type="ARBA" id="ARBA00022729"/>
    </source>
</evidence>
<evidence type="ECO:0000256" key="8">
    <source>
        <dbReference type="ARBA" id="ARBA00023136"/>
    </source>
</evidence>
<sequence>MRPSALLPALCALCALAGEGGREGPGGRGGPGGAGRPGDRAAQATAVAAPRVPHGGSIRLTCRTTCPDPAAKGNLETSIRKHNFQSSPGETSVELINVTEWHSRAGRVPGMPSPSGCSPAGALEQPVLEPVPWMEEGESRNVTCWVPAVAPVRNLSVTLGWGAETLHTETFEHDARLGPHRVLVTHGITARRWHHGRNVTCQAELSLEPHGPHLSSDAVPAALAFPADPELDPEIHLEVNETANVTCAIHTFFPEAHFTLSLDEQPLPASVSEDGRRAVAELSLPQPGAFRLLCAGRVGPKERRAQATVHVYSECPERPHRVLPLPRGGNGNGNGWGEHGMLSFCIAASRASTLGPGRLGPWRGRGARGGGGAGFAPGALTFPPFSPADGPRMDEAGCPRRQNWTEGQEVTLRCSARGNPPPRVQCAQHGQPFPVAEPQTAARAHAGTYLCRAANRLGETERVVEVLVDCECNGIVAVLVAALLAGIIYGIYYRKKKIQQYELRKKQRQLEMQQLEMQPLSGHSPEVAARNGLAPAAGP</sequence>
<evidence type="ECO:0000256" key="7">
    <source>
        <dbReference type="ARBA" id="ARBA00022989"/>
    </source>
</evidence>
<reference evidence="16" key="1">
    <citation type="submission" date="2025-08" db="UniProtKB">
        <authorList>
            <consortium name="Ensembl"/>
        </authorList>
    </citation>
    <scope>IDENTIFICATION</scope>
</reference>
<proteinExistence type="inferred from homology"/>
<feature type="transmembrane region" description="Helical" evidence="13">
    <location>
        <begin position="474"/>
        <end position="493"/>
    </location>
</feature>
<dbReference type="FunFam" id="2.60.40.10:FF:000641">
    <property type="entry name" value="Intercellular adhesion molecule 1"/>
    <property type="match status" value="1"/>
</dbReference>
<evidence type="ECO:0000256" key="12">
    <source>
        <dbReference type="SAM" id="MobiDB-lite"/>
    </source>
</evidence>
<dbReference type="Pfam" id="PF03921">
    <property type="entry name" value="ICAM_N"/>
    <property type="match status" value="1"/>
</dbReference>
<feature type="chain" id="PRO_5034466536" description="Ig-like domain-containing protein" evidence="14">
    <location>
        <begin position="22"/>
        <end position="539"/>
    </location>
</feature>
<evidence type="ECO:0000256" key="9">
    <source>
        <dbReference type="ARBA" id="ARBA00023157"/>
    </source>
</evidence>
<name>A0A8B9QGG9_APTOW</name>
<keyword evidence="4 14" id="KW-0732">Signal</keyword>
<feature type="domain" description="Ig-like" evidence="15">
    <location>
        <begin position="391"/>
        <end position="469"/>
    </location>
</feature>
<dbReference type="InterPro" id="IPR013783">
    <property type="entry name" value="Ig-like_fold"/>
</dbReference>
<dbReference type="InterPro" id="IPR013768">
    <property type="entry name" value="ICAM_N"/>
</dbReference>
<dbReference type="Pfam" id="PF21146">
    <property type="entry name" value="ICAM1_3_5_D2"/>
    <property type="match status" value="1"/>
</dbReference>
<keyword evidence="9" id="KW-1015">Disulfide bond</keyword>
<evidence type="ECO:0000256" key="10">
    <source>
        <dbReference type="ARBA" id="ARBA00023180"/>
    </source>
</evidence>
<evidence type="ECO:0000256" key="11">
    <source>
        <dbReference type="ARBA" id="ARBA00023319"/>
    </source>
</evidence>
<keyword evidence="10" id="KW-0325">Glycoprotein</keyword>
<evidence type="ECO:0000256" key="14">
    <source>
        <dbReference type="SAM" id="SignalP"/>
    </source>
</evidence>
<comment type="similarity">
    <text evidence="2">Belongs to the immunoglobulin superfamily. ICAM family.</text>
</comment>
<dbReference type="Proteomes" id="UP000694424">
    <property type="component" value="Unplaced"/>
</dbReference>
<keyword evidence="7 13" id="KW-1133">Transmembrane helix</keyword>
<evidence type="ECO:0000259" key="15">
    <source>
        <dbReference type="PROSITE" id="PS50835"/>
    </source>
</evidence>
<keyword evidence="5" id="KW-0677">Repeat</keyword>
<dbReference type="AlphaFoldDB" id="A0A8B9QGG9"/>
<dbReference type="InterPro" id="IPR003598">
    <property type="entry name" value="Ig_sub2"/>
</dbReference>
<dbReference type="Pfam" id="PF13895">
    <property type="entry name" value="Ig_2"/>
    <property type="match status" value="1"/>
</dbReference>
<dbReference type="SUPFAM" id="SSF48726">
    <property type="entry name" value="Immunoglobulin"/>
    <property type="match status" value="4"/>
</dbReference>
<evidence type="ECO:0000256" key="13">
    <source>
        <dbReference type="SAM" id="Phobius"/>
    </source>
</evidence>
<feature type="signal peptide" evidence="14">
    <location>
        <begin position="1"/>
        <end position="21"/>
    </location>
</feature>
<keyword evidence="3 13" id="KW-0812">Transmembrane</keyword>
<protein>
    <recommendedName>
        <fullName evidence="15">Ig-like domain-containing protein</fullName>
    </recommendedName>
</protein>
<dbReference type="Gene3D" id="2.60.40.10">
    <property type="entry name" value="Immunoglobulins"/>
    <property type="match status" value="4"/>
</dbReference>
<dbReference type="InterPro" id="IPR007110">
    <property type="entry name" value="Ig-like_dom"/>
</dbReference>
<dbReference type="PANTHER" id="PTHR13771:SF9">
    <property type="entry name" value="INTERCELLULAR ADHESION MOLECULE 5"/>
    <property type="match status" value="1"/>
</dbReference>
<keyword evidence="6" id="KW-0130">Cell adhesion</keyword>
<dbReference type="Ensembl" id="ENSAOWT00000028064.1">
    <property type="protein sequence ID" value="ENSAOWP00000024772.1"/>
    <property type="gene ID" value="ENSAOWG00000016736.1"/>
</dbReference>
<keyword evidence="17" id="KW-1185">Reference proteome</keyword>
<keyword evidence="8 13" id="KW-0472">Membrane</keyword>
<dbReference type="InterPro" id="IPR003987">
    <property type="entry name" value="ICAM_VCAM_N"/>
</dbReference>
<dbReference type="PRINTS" id="PR01472">
    <property type="entry name" value="ICAMVCAM1"/>
</dbReference>
<dbReference type="PROSITE" id="PS50835">
    <property type="entry name" value="IG_LIKE"/>
    <property type="match status" value="1"/>
</dbReference>
<reference evidence="16" key="2">
    <citation type="submission" date="2025-09" db="UniProtKB">
        <authorList>
            <consortium name="Ensembl"/>
        </authorList>
    </citation>
    <scope>IDENTIFICATION</scope>
</reference>
<evidence type="ECO:0000256" key="5">
    <source>
        <dbReference type="ARBA" id="ARBA00022737"/>
    </source>
</evidence>
<keyword evidence="11" id="KW-0393">Immunoglobulin domain</keyword>
<comment type="subcellular location">
    <subcellularLocation>
        <location evidence="1">Membrane</location>
        <topology evidence="1">Single-pass type I membrane protein</topology>
    </subcellularLocation>
</comment>
<evidence type="ECO:0000256" key="6">
    <source>
        <dbReference type="ARBA" id="ARBA00022889"/>
    </source>
</evidence>
<dbReference type="GO" id="GO:0098609">
    <property type="term" value="P:cell-cell adhesion"/>
    <property type="evidence" value="ECO:0007669"/>
    <property type="project" value="InterPro"/>
</dbReference>
<dbReference type="SMART" id="SM00408">
    <property type="entry name" value="IGc2"/>
    <property type="match status" value="1"/>
</dbReference>
<accession>A0A8B9QGG9</accession>
<dbReference type="InterPro" id="IPR036179">
    <property type="entry name" value="Ig-like_dom_sf"/>
</dbReference>
<dbReference type="PANTHER" id="PTHR13771">
    <property type="entry name" value="INTERCELLULAR ADHESION MOLECULE"/>
    <property type="match status" value="1"/>
</dbReference>
<feature type="region of interest" description="Disordered" evidence="12">
    <location>
        <begin position="517"/>
        <end position="539"/>
    </location>
</feature>
<dbReference type="GO" id="GO:0005178">
    <property type="term" value="F:integrin binding"/>
    <property type="evidence" value="ECO:0007669"/>
    <property type="project" value="InterPro"/>
</dbReference>
<feature type="region of interest" description="Disordered" evidence="12">
    <location>
        <begin position="21"/>
        <end position="50"/>
    </location>
</feature>
<evidence type="ECO:0000256" key="3">
    <source>
        <dbReference type="ARBA" id="ARBA00022692"/>
    </source>
</evidence>
<dbReference type="InterPro" id="IPR047012">
    <property type="entry name" value="ICAM_VCAM"/>
</dbReference>
<evidence type="ECO:0000256" key="2">
    <source>
        <dbReference type="ARBA" id="ARBA00005925"/>
    </source>
</evidence>
<dbReference type="InterPro" id="IPR048679">
    <property type="entry name" value="ICAM1_3_5_D2"/>
</dbReference>
<evidence type="ECO:0000313" key="17">
    <source>
        <dbReference type="Proteomes" id="UP000694424"/>
    </source>
</evidence>